<evidence type="ECO:0000313" key="14">
    <source>
        <dbReference type="Proteomes" id="UP000001556"/>
    </source>
</evidence>
<dbReference type="HOGENOM" id="CLU_047835_1_1_9"/>
<evidence type="ECO:0000259" key="12">
    <source>
        <dbReference type="Pfam" id="PF14842"/>
    </source>
</evidence>
<dbReference type="PRINTS" id="PR00954">
    <property type="entry name" value="FLGMOTORFLIG"/>
</dbReference>
<dbReference type="SUPFAM" id="SSF48029">
    <property type="entry name" value="FliG"/>
    <property type="match status" value="2"/>
</dbReference>
<evidence type="ECO:0000256" key="2">
    <source>
        <dbReference type="ARBA" id="ARBA00004413"/>
    </source>
</evidence>
<dbReference type="GO" id="GO:0005886">
    <property type="term" value="C:plasma membrane"/>
    <property type="evidence" value="ECO:0007669"/>
    <property type="project" value="UniProtKB-SubCell"/>
</dbReference>
<dbReference type="AlphaFoldDB" id="A4J764"/>
<comment type="similarity">
    <text evidence="3">Belongs to the FliG family.</text>
</comment>
<keyword evidence="14" id="KW-1185">Reference proteome</keyword>
<name>A4J764_DESRM</name>
<evidence type="ECO:0000256" key="8">
    <source>
        <dbReference type="ARBA" id="ARBA00023136"/>
    </source>
</evidence>
<dbReference type="GO" id="GO:0003774">
    <property type="term" value="F:cytoskeletal motor activity"/>
    <property type="evidence" value="ECO:0007669"/>
    <property type="project" value="InterPro"/>
</dbReference>
<evidence type="ECO:0000256" key="5">
    <source>
        <dbReference type="ARBA" id="ARBA00022475"/>
    </source>
</evidence>
<dbReference type="Pfam" id="PF14841">
    <property type="entry name" value="FliG_M"/>
    <property type="match status" value="1"/>
</dbReference>
<dbReference type="PANTHER" id="PTHR30534">
    <property type="entry name" value="FLAGELLAR MOTOR SWITCH PROTEIN FLIG"/>
    <property type="match status" value="1"/>
</dbReference>
<keyword evidence="9" id="KW-0975">Bacterial flagellum</keyword>
<evidence type="ECO:0000313" key="13">
    <source>
        <dbReference type="EMBL" id="ABO50917.1"/>
    </source>
</evidence>
<evidence type="ECO:0000256" key="9">
    <source>
        <dbReference type="ARBA" id="ARBA00023143"/>
    </source>
</evidence>
<dbReference type="FunFam" id="1.10.220.30:FF:000001">
    <property type="entry name" value="Flagellar motor switch protein FliG"/>
    <property type="match status" value="1"/>
</dbReference>
<proteinExistence type="inferred from homology"/>
<reference evidence="13 14" key="1">
    <citation type="submission" date="2007-03" db="EMBL/GenBank/DDBJ databases">
        <title>Complete sequence of Desulfotomaculum reducens MI-1.</title>
        <authorList>
            <consortium name="US DOE Joint Genome Institute"/>
            <person name="Copeland A."/>
            <person name="Lucas S."/>
            <person name="Lapidus A."/>
            <person name="Barry K."/>
            <person name="Detter J.C."/>
            <person name="Glavina del Rio T."/>
            <person name="Hammon N."/>
            <person name="Israni S."/>
            <person name="Dalin E."/>
            <person name="Tice H."/>
            <person name="Pitluck S."/>
            <person name="Sims D."/>
            <person name="Brettin T."/>
            <person name="Bruce D."/>
            <person name="Han C."/>
            <person name="Tapia R."/>
            <person name="Schmutz J."/>
            <person name="Larimer F."/>
            <person name="Land M."/>
            <person name="Hauser L."/>
            <person name="Kyrpides N."/>
            <person name="Kim E."/>
            <person name="Tebo B.M."/>
            <person name="Richardson P."/>
        </authorList>
    </citation>
    <scope>NUCLEOTIDE SEQUENCE [LARGE SCALE GENOMIC DNA]</scope>
    <source>
        <strain evidence="13 14">MI-1</strain>
    </source>
</reference>
<sequence>MNQYEKLTGEQKAAILLISLGADVSSKLLKQEFTEDEVEKVTAAIAEMDKVPNDIQKQVVEEFIYLIQARDYLLNGGVNYAKELLEKTYGYDKGSEILERISSTMQSVPFGSLRKTDPRHILSFIREEHPQTIAFVLSYLKPDQAAVILAELDSQLQSEVARRVAILDRISPDVAKEVEKVLEKKLASVAQHEETVVGGVQCLVNILNRVDRSTEKTIFEDLERADPNLSEEVRRLMFIFEDIVKLHDISIQKVLREVDNKDLALAMKGSNQEVNNRIYKNMSKRASEMLKEEIDYMGPVRLKDVEEAQQRIVNVIRRLEEAGEIVISRGGEDAILV</sequence>
<keyword evidence="13" id="KW-0969">Cilium</keyword>
<comment type="subcellular location">
    <subcellularLocation>
        <location evidence="1">Bacterial flagellum basal body</location>
    </subcellularLocation>
    <subcellularLocation>
        <location evidence="2">Cell membrane</location>
        <topology evidence="2">Peripheral membrane protein</topology>
        <orientation evidence="2">Cytoplasmic side</orientation>
    </subcellularLocation>
</comment>
<evidence type="ECO:0000256" key="6">
    <source>
        <dbReference type="ARBA" id="ARBA00022500"/>
    </source>
</evidence>
<keyword evidence="7" id="KW-0283">Flagellar rotation</keyword>
<feature type="domain" description="Flagellar motor switch protein FliG C-terminal" evidence="10">
    <location>
        <begin position="220"/>
        <end position="327"/>
    </location>
</feature>
<evidence type="ECO:0000259" key="11">
    <source>
        <dbReference type="Pfam" id="PF14841"/>
    </source>
</evidence>
<keyword evidence="13" id="KW-0966">Cell projection</keyword>
<keyword evidence="8" id="KW-0472">Membrane</keyword>
<accession>A4J764</accession>
<evidence type="ECO:0000256" key="3">
    <source>
        <dbReference type="ARBA" id="ARBA00010299"/>
    </source>
</evidence>
<dbReference type="InterPro" id="IPR028263">
    <property type="entry name" value="FliG_N"/>
</dbReference>
<dbReference type="Pfam" id="PF01706">
    <property type="entry name" value="FliG_C"/>
    <property type="match status" value="1"/>
</dbReference>
<evidence type="ECO:0000256" key="4">
    <source>
        <dbReference type="ARBA" id="ARBA00021870"/>
    </source>
</evidence>
<dbReference type="STRING" id="349161.Dred_2407"/>
<dbReference type="NCBIfam" id="TIGR00207">
    <property type="entry name" value="fliG"/>
    <property type="match status" value="1"/>
</dbReference>
<dbReference type="GO" id="GO:0006935">
    <property type="term" value="P:chemotaxis"/>
    <property type="evidence" value="ECO:0007669"/>
    <property type="project" value="UniProtKB-KW"/>
</dbReference>
<organism evidence="13 14">
    <name type="scientific">Desulforamulus reducens (strain ATCC BAA-1160 / DSM 100696 / MI-1)</name>
    <name type="common">Desulfotomaculum reducens</name>
    <dbReference type="NCBI Taxonomy" id="349161"/>
    <lineage>
        <taxon>Bacteria</taxon>
        <taxon>Bacillati</taxon>
        <taxon>Bacillota</taxon>
        <taxon>Clostridia</taxon>
        <taxon>Eubacteriales</taxon>
        <taxon>Peptococcaceae</taxon>
        <taxon>Desulforamulus</taxon>
    </lineage>
</organism>
<protein>
    <recommendedName>
        <fullName evidence="4">Flagellar motor switch protein FliG</fullName>
    </recommendedName>
</protein>
<dbReference type="InterPro" id="IPR000090">
    <property type="entry name" value="Flg_Motor_Flig"/>
</dbReference>
<dbReference type="RefSeq" id="WP_011878715.1">
    <property type="nucleotide sequence ID" value="NC_009253.1"/>
</dbReference>
<dbReference type="GO" id="GO:0009425">
    <property type="term" value="C:bacterial-type flagellum basal body"/>
    <property type="evidence" value="ECO:0007669"/>
    <property type="project" value="UniProtKB-SubCell"/>
</dbReference>
<dbReference type="Gene3D" id="1.10.220.30">
    <property type="match status" value="3"/>
</dbReference>
<feature type="domain" description="Flagellar motor switch protein FliG middle" evidence="11">
    <location>
        <begin position="118"/>
        <end position="192"/>
    </location>
</feature>
<dbReference type="EMBL" id="CP000612">
    <property type="protein sequence ID" value="ABO50917.1"/>
    <property type="molecule type" value="Genomic_DNA"/>
</dbReference>
<dbReference type="InterPro" id="IPR032779">
    <property type="entry name" value="FliG_M"/>
</dbReference>
<gene>
    <name evidence="13" type="ordered locus">Dred_2407</name>
</gene>
<dbReference type="eggNOG" id="COG1536">
    <property type="taxonomic scope" value="Bacteria"/>
</dbReference>
<dbReference type="Pfam" id="PF14842">
    <property type="entry name" value="FliG_N"/>
    <property type="match status" value="1"/>
</dbReference>
<evidence type="ECO:0000256" key="1">
    <source>
        <dbReference type="ARBA" id="ARBA00004117"/>
    </source>
</evidence>
<dbReference type="PANTHER" id="PTHR30534:SF0">
    <property type="entry name" value="FLAGELLAR MOTOR SWITCH PROTEIN FLIG"/>
    <property type="match status" value="1"/>
</dbReference>
<evidence type="ECO:0000259" key="10">
    <source>
        <dbReference type="Pfam" id="PF01706"/>
    </source>
</evidence>
<dbReference type="GO" id="GO:0071973">
    <property type="term" value="P:bacterial-type flagellum-dependent cell motility"/>
    <property type="evidence" value="ECO:0007669"/>
    <property type="project" value="InterPro"/>
</dbReference>
<dbReference type="Proteomes" id="UP000001556">
    <property type="component" value="Chromosome"/>
</dbReference>
<dbReference type="InterPro" id="IPR011002">
    <property type="entry name" value="FliG_a-hlx"/>
</dbReference>
<dbReference type="PIRSF" id="PIRSF003161">
    <property type="entry name" value="FliG"/>
    <property type="match status" value="1"/>
</dbReference>
<dbReference type="OrthoDB" id="9780302at2"/>
<feature type="domain" description="Flagellar motor switch protein FliG N-terminal" evidence="12">
    <location>
        <begin position="6"/>
        <end position="110"/>
    </location>
</feature>
<dbReference type="InterPro" id="IPR023087">
    <property type="entry name" value="Flg_Motor_Flig_C"/>
</dbReference>
<keyword evidence="13" id="KW-0282">Flagellum</keyword>
<keyword evidence="6" id="KW-0145">Chemotaxis</keyword>
<evidence type="ECO:0000256" key="7">
    <source>
        <dbReference type="ARBA" id="ARBA00022779"/>
    </source>
</evidence>
<dbReference type="KEGG" id="drm:Dred_2407"/>
<keyword evidence="5" id="KW-1003">Cell membrane</keyword>